<dbReference type="InterPro" id="IPR004422">
    <property type="entry name" value="RFAP_synthase"/>
</dbReference>
<feature type="domain" description="GHMP kinase N-terminal" evidence="5">
    <location>
        <begin position="37"/>
        <end position="113"/>
    </location>
</feature>
<evidence type="ECO:0000313" key="7">
    <source>
        <dbReference type="EMBL" id="HDM36255.1"/>
    </source>
</evidence>
<feature type="non-terminal residue" evidence="7">
    <location>
        <position position="1"/>
    </location>
</feature>
<dbReference type="GO" id="GO:0016740">
    <property type="term" value="F:transferase activity"/>
    <property type="evidence" value="ECO:0007669"/>
    <property type="project" value="UniProtKB-KW"/>
</dbReference>
<keyword evidence="4" id="KW-0067">ATP-binding</keyword>
<keyword evidence="2" id="KW-0808">Transferase</keyword>
<protein>
    <submittedName>
        <fullName evidence="7">Uncharacterized protein</fullName>
    </submittedName>
</protein>
<evidence type="ECO:0000256" key="1">
    <source>
        <dbReference type="ARBA" id="ARBA00022605"/>
    </source>
</evidence>
<reference evidence="7" key="1">
    <citation type="journal article" date="2020" name="mSystems">
        <title>Genome- and Community-Level Interaction Insights into Carbon Utilization and Element Cycling Functions of Hydrothermarchaeota in Hydrothermal Sediment.</title>
        <authorList>
            <person name="Zhou Z."/>
            <person name="Liu Y."/>
            <person name="Xu W."/>
            <person name="Pan J."/>
            <person name="Luo Z.H."/>
            <person name="Li M."/>
        </authorList>
    </citation>
    <scope>NUCLEOTIDE SEQUENCE [LARGE SCALE GENOMIC DNA]</scope>
    <source>
        <strain evidence="7">HyVt-185</strain>
    </source>
</reference>
<dbReference type="Gene3D" id="3.30.70.890">
    <property type="entry name" value="GHMP kinase, C-terminal domain"/>
    <property type="match status" value="1"/>
</dbReference>
<dbReference type="EMBL" id="DQZR01000133">
    <property type="protein sequence ID" value="HDM36255.1"/>
    <property type="molecule type" value="Genomic_DNA"/>
</dbReference>
<keyword evidence="1" id="KW-0028">Amino-acid biosynthesis</keyword>
<dbReference type="UniPathway" id="UPA00065"/>
<accession>A0A7C0X0B6</accession>
<dbReference type="PANTHER" id="PTHR20861">
    <property type="entry name" value="HOMOSERINE/4-DIPHOSPHOCYTIDYL-2-C-METHYL-D-ERYTHRITOL KINASE"/>
    <property type="match status" value="1"/>
</dbReference>
<dbReference type="Pfam" id="PF08544">
    <property type="entry name" value="GHMP_kinases_C"/>
    <property type="match status" value="1"/>
</dbReference>
<dbReference type="Pfam" id="PF00288">
    <property type="entry name" value="GHMP_kinases_N"/>
    <property type="match status" value="1"/>
</dbReference>
<dbReference type="InterPro" id="IPR020568">
    <property type="entry name" value="Ribosomal_Su5_D2-typ_SF"/>
</dbReference>
<dbReference type="NCBIfam" id="TIGR00144">
    <property type="entry name" value="beta_RFAP_syn"/>
    <property type="match status" value="1"/>
</dbReference>
<evidence type="ECO:0000259" key="6">
    <source>
        <dbReference type="Pfam" id="PF08544"/>
    </source>
</evidence>
<dbReference type="GO" id="GO:0008652">
    <property type="term" value="P:amino acid biosynthetic process"/>
    <property type="evidence" value="ECO:0007669"/>
    <property type="project" value="UniProtKB-KW"/>
</dbReference>
<gene>
    <name evidence="7" type="ORF">ENG09_03240</name>
</gene>
<dbReference type="Proteomes" id="UP000885863">
    <property type="component" value="Unassembled WGS sequence"/>
</dbReference>
<dbReference type="InterPro" id="IPR006204">
    <property type="entry name" value="GHMP_kinase_N_dom"/>
</dbReference>
<proteinExistence type="predicted"/>
<feature type="domain" description="GHMP kinase C-terminal" evidence="6">
    <location>
        <begin position="196"/>
        <end position="276"/>
    </location>
</feature>
<dbReference type="InterPro" id="IPR013750">
    <property type="entry name" value="GHMP_kinase_C_dom"/>
</dbReference>
<dbReference type="PANTHER" id="PTHR20861:SF6">
    <property type="entry name" value="BETA-RIBOFURANOSYLPHENOL 5'-PHOSPHATE SYNTHASE"/>
    <property type="match status" value="1"/>
</dbReference>
<evidence type="ECO:0000259" key="5">
    <source>
        <dbReference type="Pfam" id="PF00288"/>
    </source>
</evidence>
<dbReference type="GO" id="GO:0005524">
    <property type="term" value="F:ATP binding"/>
    <property type="evidence" value="ECO:0007669"/>
    <property type="project" value="UniProtKB-KW"/>
</dbReference>
<comment type="caution">
    <text evidence="7">The sequence shown here is derived from an EMBL/GenBank/DDBJ whole genome shotgun (WGS) entry which is preliminary data.</text>
</comment>
<dbReference type="InterPro" id="IPR036554">
    <property type="entry name" value="GHMP_kinase_C_sf"/>
</dbReference>
<dbReference type="SUPFAM" id="SSF55060">
    <property type="entry name" value="GHMP Kinase, C-terminal domain"/>
    <property type="match status" value="1"/>
</dbReference>
<name>A0A7C0X0B6_9EURY</name>
<evidence type="ECO:0000256" key="2">
    <source>
        <dbReference type="ARBA" id="ARBA00022679"/>
    </source>
</evidence>
<keyword evidence="3" id="KW-0547">Nucleotide-binding</keyword>
<organism evidence="7">
    <name type="scientific">Candidatus Syntropharchaeum butanivorans</name>
    <dbReference type="NCBI Taxonomy" id="1839936"/>
    <lineage>
        <taxon>Archaea</taxon>
        <taxon>Methanobacteriati</taxon>
        <taxon>Methanobacteriota</taxon>
        <taxon>Stenosarchaea group</taxon>
        <taxon>Methanomicrobia</taxon>
        <taxon>Methanosarcinales</taxon>
        <taxon>ANME-2 cluster</taxon>
        <taxon>Candidatus Syntropharchaeum</taxon>
    </lineage>
</organism>
<dbReference type="PIRSF" id="PIRSF004884">
    <property type="entry name" value="Sugar_kin_arch"/>
    <property type="match status" value="1"/>
</dbReference>
<evidence type="ECO:0000256" key="3">
    <source>
        <dbReference type="ARBA" id="ARBA00022741"/>
    </source>
</evidence>
<dbReference type="SUPFAM" id="SSF54211">
    <property type="entry name" value="Ribosomal protein S5 domain 2-like"/>
    <property type="match status" value="1"/>
</dbReference>
<evidence type="ECO:0000256" key="4">
    <source>
        <dbReference type="ARBA" id="ARBA00022840"/>
    </source>
</evidence>
<dbReference type="AlphaFoldDB" id="A0A7C0X0B6"/>
<sequence>DMGRIDGGIGVALRDPSLRVEVAEASEDIVPDDLRPVVDLLRSKMGVNTSYRIEIERPLPQHVGLGSRTQTLLAIGKGISLIEGLDYPPREIARIVRRGGTSGIGVAAFERGGFILDGGHSRRVKPDFLPSRASSAPPPPVLFQHPLPEDWYFVLAIPDVEPGAHGEKEIDIFKKFCPVPARDVEKISRIILLKILPAIIERDIEAFGEGITAIQNLGFKRVECDLRDKIIKDLFEVLRNSSYGHGMSSFGPTVFGVVDGEGAAKELEHELASFFKERGISGKLIRSCANNEGANCLLVEGNPVKT</sequence>